<dbReference type="AlphaFoldDB" id="A0A4P7NUS7"/>
<protein>
    <submittedName>
        <fullName evidence="1">Uncharacterized protein</fullName>
    </submittedName>
</protein>
<gene>
    <name evidence="1" type="ORF">PoMZ_13193</name>
</gene>
<evidence type="ECO:0000313" key="2">
    <source>
        <dbReference type="Proteomes" id="UP000294847"/>
    </source>
</evidence>
<organism evidence="1 2">
    <name type="scientific">Pyricularia oryzae</name>
    <name type="common">Rice blast fungus</name>
    <name type="synonym">Magnaporthe oryzae</name>
    <dbReference type="NCBI Taxonomy" id="318829"/>
    <lineage>
        <taxon>Eukaryota</taxon>
        <taxon>Fungi</taxon>
        <taxon>Dikarya</taxon>
        <taxon>Ascomycota</taxon>
        <taxon>Pezizomycotina</taxon>
        <taxon>Sordariomycetes</taxon>
        <taxon>Sordariomycetidae</taxon>
        <taxon>Magnaporthales</taxon>
        <taxon>Pyriculariaceae</taxon>
        <taxon>Pyricularia</taxon>
    </lineage>
</organism>
<accession>A0A4P7NUS7</accession>
<dbReference type="EMBL" id="CP034210">
    <property type="protein sequence ID" value="QBZ66220.1"/>
    <property type="molecule type" value="Genomic_DNA"/>
</dbReference>
<name>A0A4P7NUS7_PYROR</name>
<proteinExistence type="predicted"/>
<reference evidence="1 2" key="1">
    <citation type="journal article" date="2019" name="Mol. Biol. Evol.">
        <title>Blast fungal genomes show frequent chromosomal changes, gene gains and losses, and effector gene turnover.</title>
        <authorList>
            <person name="Gomez Luciano L.B."/>
            <person name="Jason Tsai I."/>
            <person name="Chuma I."/>
            <person name="Tosa Y."/>
            <person name="Chen Y.H."/>
            <person name="Li J.Y."/>
            <person name="Li M.Y."/>
            <person name="Jade Lu M.Y."/>
            <person name="Nakayashiki H."/>
            <person name="Li W.H."/>
        </authorList>
    </citation>
    <scope>NUCLEOTIDE SEQUENCE [LARGE SCALE GENOMIC DNA]</scope>
    <source>
        <strain evidence="1">MZ5-1-6</strain>
    </source>
</reference>
<sequence>MCRTVATLISHRVSSADGFPFQATGNYYYGIVRKKIPPLLPRYIALGN</sequence>
<evidence type="ECO:0000313" key="1">
    <source>
        <dbReference type="EMBL" id="QBZ66220.1"/>
    </source>
</evidence>
<dbReference type="Proteomes" id="UP000294847">
    <property type="component" value="Chromosome 7"/>
</dbReference>